<evidence type="ECO:0000256" key="2">
    <source>
        <dbReference type="ARBA" id="ARBA00022598"/>
    </source>
</evidence>
<feature type="domain" description="AMP-dependent synthetase/ligase" evidence="3">
    <location>
        <begin position="25"/>
        <end position="307"/>
    </location>
</feature>
<dbReference type="PANTHER" id="PTHR43201">
    <property type="entry name" value="ACYL-COA SYNTHETASE"/>
    <property type="match status" value="1"/>
</dbReference>
<feature type="non-terminal residue" evidence="4">
    <location>
        <position position="339"/>
    </location>
</feature>
<organism evidence="4">
    <name type="scientific">mine drainage metagenome</name>
    <dbReference type="NCBI Taxonomy" id="410659"/>
    <lineage>
        <taxon>unclassified sequences</taxon>
        <taxon>metagenomes</taxon>
        <taxon>ecological metagenomes</taxon>
    </lineage>
</organism>
<keyword evidence="2 4" id="KW-0436">Ligase</keyword>
<evidence type="ECO:0000313" key="4">
    <source>
        <dbReference type="EMBL" id="EQD28816.1"/>
    </source>
</evidence>
<reference evidence="4" key="2">
    <citation type="journal article" date="2014" name="ISME J.">
        <title>Microbial stratification in low pH oxic and suboxic macroscopic growths along an acid mine drainage.</title>
        <authorList>
            <person name="Mendez-Garcia C."/>
            <person name="Mesa V."/>
            <person name="Sprenger R.R."/>
            <person name="Richter M."/>
            <person name="Diez M.S."/>
            <person name="Solano J."/>
            <person name="Bargiela R."/>
            <person name="Golyshina O.V."/>
            <person name="Manteca A."/>
            <person name="Ramos J.L."/>
            <person name="Gallego J.R."/>
            <person name="Llorente I."/>
            <person name="Martins Dos Santos V.A."/>
            <person name="Jensen O.N."/>
            <person name="Pelaez A.I."/>
            <person name="Sanchez J."/>
            <person name="Ferrer M."/>
        </authorList>
    </citation>
    <scope>NUCLEOTIDE SEQUENCE</scope>
</reference>
<evidence type="ECO:0000256" key="1">
    <source>
        <dbReference type="ARBA" id="ARBA00006432"/>
    </source>
</evidence>
<reference evidence="4" key="1">
    <citation type="submission" date="2013-08" db="EMBL/GenBank/DDBJ databases">
        <authorList>
            <person name="Mendez C."/>
            <person name="Richter M."/>
            <person name="Ferrer M."/>
            <person name="Sanchez J."/>
        </authorList>
    </citation>
    <scope>NUCLEOTIDE SEQUENCE</scope>
</reference>
<dbReference type="GO" id="GO:0006631">
    <property type="term" value="P:fatty acid metabolic process"/>
    <property type="evidence" value="ECO:0007669"/>
    <property type="project" value="TreeGrafter"/>
</dbReference>
<dbReference type="AlphaFoldDB" id="T0Y147"/>
<dbReference type="Gene3D" id="3.40.50.12780">
    <property type="entry name" value="N-terminal domain of ligase-like"/>
    <property type="match status" value="1"/>
</dbReference>
<gene>
    <name evidence="4" type="ORF">B1A_20984</name>
</gene>
<name>T0Y147_9ZZZZ</name>
<comment type="caution">
    <text evidence="4">The sequence shown here is derived from an EMBL/GenBank/DDBJ whole genome shotgun (WGS) entry which is preliminary data.</text>
</comment>
<accession>T0Y147</accession>
<comment type="similarity">
    <text evidence="1">Belongs to the ATP-dependent AMP-binding enzyme family.</text>
</comment>
<dbReference type="Pfam" id="PF00501">
    <property type="entry name" value="AMP-binding"/>
    <property type="match status" value="1"/>
</dbReference>
<dbReference type="SUPFAM" id="SSF56801">
    <property type="entry name" value="Acetyl-CoA synthetase-like"/>
    <property type="match status" value="1"/>
</dbReference>
<dbReference type="InterPro" id="IPR042099">
    <property type="entry name" value="ANL_N_sf"/>
</dbReference>
<sequence>MSTASPANASDAAYLPWLAGEATRALIWRGGATINMGAFAAQAETVAAALPESASAIINLCAGRYAFLLAFAAALRAGLPTLLPPTRTHAALAEVRQAWPGALALHEPGTAHEFGGLRLDALGTTPASAAAPRDLPLLDAARVVLVGHTSGSSDAPQPQRKSLRALWASNAANQARLAAELGARFNIVATVPPQHMYGIEMSVLLALLGGGAVADAQPLLPADVRATLRALPAPRLLVTTPLHLRALLDAGLELPCEAIVSATAPLDAALARAAEARTGAPLIEVYGATETCVVATRRTAHEQLWTPYPGVSVQPEPDGVRIEAPQLSAPVLLGDLVER</sequence>
<evidence type="ECO:0000259" key="3">
    <source>
        <dbReference type="Pfam" id="PF00501"/>
    </source>
</evidence>
<protein>
    <submittedName>
        <fullName evidence="4">Amp-dependent synthetase and ligase family protein</fullName>
    </submittedName>
</protein>
<proteinExistence type="inferred from homology"/>
<dbReference type="PANTHER" id="PTHR43201:SF5">
    <property type="entry name" value="MEDIUM-CHAIN ACYL-COA LIGASE ACSF2, MITOCHONDRIAL"/>
    <property type="match status" value="1"/>
</dbReference>
<dbReference type="GO" id="GO:0031956">
    <property type="term" value="F:medium-chain fatty acid-CoA ligase activity"/>
    <property type="evidence" value="ECO:0007669"/>
    <property type="project" value="TreeGrafter"/>
</dbReference>
<dbReference type="InterPro" id="IPR000873">
    <property type="entry name" value="AMP-dep_synth/lig_dom"/>
</dbReference>
<dbReference type="EMBL" id="AUZX01015495">
    <property type="protein sequence ID" value="EQD28816.1"/>
    <property type="molecule type" value="Genomic_DNA"/>
</dbReference>